<dbReference type="Pfam" id="PF02515">
    <property type="entry name" value="CoA_transf_3"/>
    <property type="match status" value="1"/>
</dbReference>
<dbReference type="InterPro" id="IPR050483">
    <property type="entry name" value="CoA-transferase_III_domain"/>
</dbReference>
<dbReference type="GO" id="GO:0008410">
    <property type="term" value="F:CoA-transferase activity"/>
    <property type="evidence" value="ECO:0007669"/>
    <property type="project" value="TreeGrafter"/>
</dbReference>
<reference evidence="2 3" key="1">
    <citation type="submission" date="2019-03" db="EMBL/GenBank/DDBJ databases">
        <title>Genomic Encyclopedia of Type Strains, Phase IV (KMG-IV): sequencing the most valuable type-strain genomes for metagenomic binning, comparative biology and taxonomic classification.</title>
        <authorList>
            <person name="Goeker M."/>
        </authorList>
    </citation>
    <scope>NUCLEOTIDE SEQUENCE [LARGE SCALE GENOMIC DNA]</scope>
    <source>
        <strain evidence="2 3">DSM 15969</strain>
    </source>
</reference>
<evidence type="ECO:0000256" key="1">
    <source>
        <dbReference type="ARBA" id="ARBA00022679"/>
    </source>
</evidence>
<dbReference type="EMBL" id="SLUI01000004">
    <property type="protein sequence ID" value="TCL38243.1"/>
    <property type="molecule type" value="Genomic_DNA"/>
</dbReference>
<gene>
    <name evidence="2" type="ORF">EV210_104212</name>
</gene>
<dbReference type="Proteomes" id="UP000295063">
    <property type="component" value="Unassembled WGS sequence"/>
</dbReference>
<comment type="caution">
    <text evidence="2">The sequence shown here is derived from an EMBL/GenBank/DDBJ whole genome shotgun (WGS) entry which is preliminary data.</text>
</comment>
<dbReference type="AlphaFoldDB" id="A0A4R1PZ53"/>
<dbReference type="PANTHER" id="PTHR48207">
    <property type="entry name" value="SUCCINATE--HYDROXYMETHYLGLUTARATE COA-TRANSFERASE"/>
    <property type="match status" value="1"/>
</dbReference>
<organism evidence="2 3">
    <name type="scientific">Anaerospora hongkongensis</name>
    <dbReference type="NCBI Taxonomy" id="244830"/>
    <lineage>
        <taxon>Bacteria</taxon>
        <taxon>Bacillati</taxon>
        <taxon>Bacillota</taxon>
        <taxon>Negativicutes</taxon>
        <taxon>Selenomonadales</taxon>
        <taxon>Sporomusaceae</taxon>
        <taxon>Anaerospora</taxon>
    </lineage>
</organism>
<keyword evidence="1 2" id="KW-0808">Transferase</keyword>
<proteinExistence type="predicted"/>
<dbReference type="InterPro" id="IPR023606">
    <property type="entry name" value="CoA-Trfase_III_dom_1_sf"/>
</dbReference>
<dbReference type="InterPro" id="IPR003673">
    <property type="entry name" value="CoA-Trfase_fam_III"/>
</dbReference>
<dbReference type="Gene3D" id="3.30.1540.10">
    <property type="entry name" value="formyl-coa transferase, domain 3"/>
    <property type="match status" value="1"/>
</dbReference>
<dbReference type="RefSeq" id="WP_132077937.1">
    <property type="nucleotide sequence ID" value="NZ_SLUI01000004.1"/>
</dbReference>
<accession>A0A4R1PZ53</accession>
<dbReference type="Gene3D" id="3.40.50.10540">
    <property type="entry name" value="Crotonobetainyl-coa:carnitine coa-transferase, domain 1"/>
    <property type="match status" value="1"/>
</dbReference>
<keyword evidence="3" id="KW-1185">Reference proteome</keyword>
<protein>
    <submittedName>
        <fullName evidence="2">Formyl-CoA transferase/CoA:oxalate CoA-transferase</fullName>
    </submittedName>
</protein>
<sequence>MDKALAGIKIIDLSRLLTGPYCTMTLADLGADVIKVEVPGRGDDARLFGPFSNGESGYFMTLNRNKRSITLDLRAAEGQEVLRDLIKDADVVLENFTIGTMDKWGLGYEELRKVNSRLIYASITGFGQYGPYAERVAFDAIAQAMGGLMSITGTPDTPTRVGTSLGDINAGNFMSIGILAALVQRGRTGLGQRIDISMQDCIFSILENAVVRYTMTGQNPVRIGSRHASVAPYDVFQASDGYVIIACANEATWQRLCKAMGKPELIEDTRFLLNDNRSTNITELSTIINGWTGQFTMQEILQVLQRHAVPGAPILTIADLAVDPHILARNMLIEVDHPVAGKIRIPGNPIKLSDSVDKVQRPAPVLGQHSEEVLQQLGYSAERIAGLKNKHII</sequence>
<evidence type="ECO:0000313" key="3">
    <source>
        <dbReference type="Proteomes" id="UP000295063"/>
    </source>
</evidence>
<evidence type="ECO:0000313" key="2">
    <source>
        <dbReference type="EMBL" id="TCL38243.1"/>
    </source>
</evidence>
<name>A0A4R1PZ53_9FIRM</name>
<dbReference type="PANTHER" id="PTHR48207:SF3">
    <property type="entry name" value="SUCCINATE--HYDROXYMETHYLGLUTARATE COA-TRANSFERASE"/>
    <property type="match status" value="1"/>
</dbReference>
<dbReference type="OrthoDB" id="9797653at2"/>
<dbReference type="SUPFAM" id="SSF89796">
    <property type="entry name" value="CoA-transferase family III (CaiB/BaiF)"/>
    <property type="match status" value="1"/>
</dbReference>
<dbReference type="InterPro" id="IPR044855">
    <property type="entry name" value="CoA-Trfase_III_dom3_sf"/>
</dbReference>